<comment type="subcellular location">
    <subcellularLocation>
        <location evidence="2">Membrane</location>
    </subcellularLocation>
</comment>
<keyword evidence="8 10" id="KW-1133">Transmembrane helix</keyword>
<evidence type="ECO:0000256" key="5">
    <source>
        <dbReference type="ARBA" id="ARBA00022679"/>
    </source>
</evidence>
<evidence type="ECO:0000256" key="8">
    <source>
        <dbReference type="ARBA" id="ARBA00022989"/>
    </source>
</evidence>
<evidence type="ECO:0000256" key="3">
    <source>
        <dbReference type="ARBA" id="ARBA00012438"/>
    </source>
</evidence>
<dbReference type="InterPro" id="IPR036097">
    <property type="entry name" value="HisK_dim/P_sf"/>
</dbReference>
<comment type="caution">
    <text evidence="12">The sequence shown here is derived from an EMBL/GenBank/DDBJ whole genome shotgun (WGS) entry which is preliminary data.</text>
</comment>
<name>A0ABS5ZE87_9GAMM</name>
<keyword evidence="6 10" id="KW-0812">Transmembrane</keyword>
<dbReference type="Pfam" id="PF02518">
    <property type="entry name" value="HATPase_c"/>
    <property type="match status" value="1"/>
</dbReference>
<dbReference type="CDD" id="cd00082">
    <property type="entry name" value="HisKA"/>
    <property type="match status" value="1"/>
</dbReference>
<dbReference type="RefSeq" id="WP_215820259.1">
    <property type="nucleotide sequence ID" value="NZ_JAGSOY010000029.1"/>
</dbReference>
<gene>
    <name evidence="12" type="ORF">KCG35_13360</name>
</gene>
<dbReference type="Pfam" id="PF00512">
    <property type="entry name" value="HisKA"/>
    <property type="match status" value="1"/>
</dbReference>
<accession>A0ABS5ZE87</accession>
<dbReference type="PRINTS" id="PR00344">
    <property type="entry name" value="BCTRLSENSOR"/>
</dbReference>
<reference evidence="12 13" key="1">
    <citation type="submission" date="2021-04" db="EMBL/GenBank/DDBJ databases">
        <authorList>
            <person name="Pira H."/>
            <person name="Risdian C."/>
            <person name="Wink J."/>
        </authorList>
    </citation>
    <scope>NUCLEOTIDE SEQUENCE [LARGE SCALE GENOMIC DNA]</scope>
    <source>
        <strain evidence="12 13">WH53</strain>
    </source>
</reference>
<dbReference type="InterPro" id="IPR003594">
    <property type="entry name" value="HATPase_dom"/>
</dbReference>
<evidence type="ECO:0000256" key="10">
    <source>
        <dbReference type="SAM" id="Phobius"/>
    </source>
</evidence>
<dbReference type="SMART" id="SM00388">
    <property type="entry name" value="HisKA"/>
    <property type="match status" value="1"/>
</dbReference>
<dbReference type="InterPro" id="IPR036890">
    <property type="entry name" value="HATPase_C_sf"/>
</dbReference>
<protein>
    <recommendedName>
        <fullName evidence="3">histidine kinase</fullName>
        <ecNumber evidence="3">2.7.13.3</ecNumber>
    </recommendedName>
</protein>
<keyword evidence="4" id="KW-0597">Phosphoprotein</keyword>
<dbReference type="SUPFAM" id="SSF47384">
    <property type="entry name" value="Homodimeric domain of signal transducing histidine kinase"/>
    <property type="match status" value="1"/>
</dbReference>
<dbReference type="EMBL" id="JAGSOY010000029">
    <property type="protein sequence ID" value="MBU2712053.1"/>
    <property type="molecule type" value="Genomic_DNA"/>
</dbReference>
<evidence type="ECO:0000256" key="9">
    <source>
        <dbReference type="ARBA" id="ARBA00023136"/>
    </source>
</evidence>
<keyword evidence="13" id="KW-1185">Reference proteome</keyword>
<comment type="catalytic activity">
    <reaction evidence="1">
        <text>ATP + protein L-histidine = ADP + protein N-phospho-L-histidine.</text>
        <dbReference type="EC" id="2.7.13.3"/>
    </reaction>
</comment>
<dbReference type="CDD" id="cd00075">
    <property type="entry name" value="HATPase"/>
    <property type="match status" value="1"/>
</dbReference>
<evidence type="ECO:0000313" key="13">
    <source>
        <dbReference type="Proteomes" id="UP000690515"/>
    </source>
</evidence>
<organism evidence="12 13">
    <name type="scientific">Zooshikella harenae</name>
    <dbReference type="NCBI Taxonomy" id="2827238"/>
    <lineage>
        <taxon>Bacteria</taxon>
        <taxon>Pseudomonadati</taxon>
        <taxon>Pseudomonadota</taxon>
        <taxon>Gammaproteobacteria</taxon>
        <taxon>Oceanospirillales</taxon>
        <taxon>Zooshikellaceae</taxon>
        <taxon>Zooshikella</taxon>
    </lineage>
</organism>
<evidence type="ECO:0000313" key="12">
    <source>
        <dbReference type="EMBL" id="MBU2712053.1"/>
    </source>
</evidence>
<evidence type="ECO:0000256" key="6">
    <source>
        <dbReference type="ARBA" id="ARBA00022692"/>
    </source>
</evidence>
<dbReference type="PROSITE" id="PS50109">
    <property type="entry name" value="HIS_KIN"/>
    <property type="match status" value="1"/>
</dbReference>
<dbReference type="PANTHER" id="PTHR45436">
    <property type="entry name" value="SENSOR HISTIDINE KINASE YKOH"/>
    <property type="match status" value="1"/>
</dbReference>
<dbReference type="EC" id="2.7.13.3" evidence="3"/>
<evidence type="ECO:0000256" key="1">
    <source>
        <dbReference type="ARBA" id="ARBA00000085"/>
    </source>
</evidence>
<evidence type="ECO:0000259" key="11">
    <source>
        <dbReference type="PROSITE" id="PS50109"/>
    </source>
</evidence>
<keyword evidence="9 10" id="KW-0472">Membrane</keyword>
<sequence length="465" mass="54045">MSLKRPVSFIRHFLFRLPLFACLGLWLVITLAWCLVYPQVNNAILAELAERVMGLADPVIDELLYDEKSNKVVRLSSHDFVEKLVENLNISLNAKYMMSNIYVQVVDNKKQILYFNLHQFISKPIIQPLWKDFEIIEVADTHFFVYIFKLADGGVFKIGSNANDAIEFVEYIQTLIYYIVICTFIVALLLGIFLQYRQSRKVNDILRYCDLAKESPHIQLHFTMATGEFKQIFQRINELLLSANSKINDLQDFSAKIAHDMRSPLTRLRGQLEFLLNQKNIKHKDIELLLSEIERLEKNFSSLMTISQLESKSFEQRDIKFDYRQLMVDLKEMYQPVCEDHDIKCHWQLCDKPVWQMGNPNLWFQALSNIIDNALKFTPTRGHIAISLDGHYEPIVSIADSGSGIPEHERENVFKRFYRMEKHYRVQGSGLGLSMVKAICKYHNAQISLEGDHGLTVKIKLDSLV</sequence>
<evidence type="ECO:0000256" key="7">
    <source>
        <dbReference type="ARBA" id="ARBA00022777"/>
    </source>
</evidence>
<dbReference type="GO" id="GO:0016301">
    <property type="term" value="F:kinase activity"/>
    <property type="evidence" value="ECO:0007669"/>
    <property type="project" value="UniProtKB-KW"/>
</dbReference>
<dbReference type="InterPro" id="IPR004358">
    <property type="entry name" value="Sig_transdc_His_kin-like_C"/>
</dbReference>
<keyword evidence="7 12" id="KW-0418">Kinase</keyword>
<dbReference type="Gene3D" id="3.30.565.10">
    <property type="entry name" value="Histidine kinase-like ATPase, C-terminal domain"/>
    <property type="match status" value="1"/>
</dbReference>
<evidence type="ECO:0000256" key="2">
    <source>
        <dbReference type="ARBA" id="ARBA00004370"/>
    </source>
</evidence>
<dbReference type="InterPro" id="IPR005467">
    <property type="entry name" value="His_kinase_dom"/>
</dbReference>
<dbReference type="SMART" id="SM00387">
    <property type="entry name" value="HATPase_c"/>
    <property type="match status" value="1"/>
</dbReference>
<feature type="transmembrane region" description="Helical" evidence="10">
    <location>
        <begin position="175"/>
        <end position="194"/>
    </location>
</feature>
<dbReference type="InterPro" id="IPR050428">
    <property type="entry name" value="TCS_sensor_his_kinase"/>
</dbReference>
<keyword evidence="5" id="KW-0808">Transferase</keyword>
<dbReference type="Proteomes" id="UP000690515">
    <property type="component" value="Unassembled WGS sequence"/>
</dbReference>
<proteinExistence type="predicted"/>
<dbReference type="Gene3D" id="1.10.287.130">
    <property type="match status" value="1"/>
</dbReference>
<dbReference type="PANTHER" id="PTHR45436:SF8">
    <property type="entry name" value="HISTIDINE KINASE"/>
    <property type="match status" value="1"/>
</dbReference>
<feature type="domain" description="Histidine kinase" evidence="11">
    <location>
        <begin position="256"/>
        <end position="465"/>
    </location>
</feature>
<evidence type="ECO:0000256" key="4">
    <source>
        <dbReference type="ARBA" id="ARBA00022553"/>
    </source>
</evidence>
<dbReference type="InterPro" id="IPR003661">
    <property type="entry name" value="HisK_dim/P_dom"/>
</dbReference>
<dbReference type="SUPFAM" id="SSF55874">
    <property type="entry name" value="ATPase domain of HSP90 chaperone/DNA topoisomerase II/histidine kinase"/>
    <property type="match status" value="1"/>
</dbReference>